<evidence type="ECO:0000256" key="1">
    <source>
        <dbReference type="SAM" id="MobiDB-lite"/>
    </source>
</evidence>
<organism evidence="2">
    <name type="scientific">Fusarium oxysporum (strain Fo5176)</name>
    <name type="common">Fusarium vascular wilt</name>
    <dbReference type="NCBI Taxonomy" id="660025"/>
    <lineage>
        <taxon>Eukaryota</taxon>
        <taxon>Fungi</taxon>
        <taxon>Dikarya</taxon>
        <taxon>Ascomycota</taxon>
        <taxon>Pezizomycotina</taxon>
        <taxon>Sordariomycetes</taxon>
        <taxon>Hypocreomycetidae</taxon>
        <taxon>Hypocreales</taxon>
        <taxon>Nectriaceae</taxon>
        <taxon>Fusarium</taxon>
        <taxon>Fusarium oxysporum species complex</taxon>
    </lineage>
</organism>
<feature type="region of interest" description="Disordered" evidence="1">
    <location>
        <begin position="17"/>
        <end position="43"/>
    </location>
</feature>
<reference evidence="2" key="1">
    <citation type="journal article" date="2012" name="Mol. Plant Microbe Interact.">
        <title>A highly conserved effector in Fusarium oxysporum is required for full virulence on Arabidopsis.</title>
        <authorList>
            <person name="Thatcher L.F."/>
            <person name="Gardiner D.M."/>
            <person name="Kazan K."/>
            <person name="Manners J."/>
        </authorList>
    </citation>
    <scope>NUCLEOTIDE SEQUENCE [LARGE SCALE GENOMIC DNA]</scope>
    <source>
        <strain evidence="2">Fo5176</strain>
    </source>
</reference>
<evidence type="ECO:0000313" key="2">
    <source>
        <dbReference type="EMBL" id="EGU74846.1"/>
    </source>
</evidence>
<feature type="compositionally biased region" description="Basic and acidic residues" evidence="1">
    <location>
        <begin position="29"/>
        <end position="43"/>
    </location>
</feature>
<sequence>MPPQPTFLVLRYRSQPTIRQADNQADGLDGGKKTRDRQAKQLSEKGVRMDIDRENFGRSLLEVVTEFDTQCTQECEAASTFLAIGVRRNDACDVSLVLIDIGLFSMRQHY</sequence>
<name>F9G7L8_FUSOF</name>
<proteinExistence type="predicted"/>
<gene>
    <name evidence="2" type="ORF">FOXB_14650</name>
</gene>
<accession>F9G7L8</accession>
<dbReference type="AlphaFoldDB" id="F9G7L8"/>
<dbReference type="EMBL" id="AFQF01003630">
    <property type="protein sequence ID" value="EGU74846.1"/>
    <property type="molecule type" value="Genomic_DNA"/>
</dbReference>
<comment type="caution">
    <text evidence="2">The sequence shown here is derived from an EMBL/GenBank/DDBJ whole genome shotgun (WGS) entry which is preliminary data.</text>
</comment>
<dbReference type="OrthoDB" id="10340516at2759"/>
<protein>
    <submittedName>
        <fullName evidence="2">Uncharacterized protein</fullName>
    </submittedName>
</protein>